<evidence type="ECO:0000313" key="12">
    <source>
        <dbReference type="EMBL" id="KAJ1523450.1"/>
    </source>
</evidence>
<evidence type="ECO:0000256" key="9">
    <source>
        <dbReference type="RuleBase" id="RU003945"/>
    </source>
</evidence>
<evidence type="ECO:0000259" key="11">
    <source>
        <dbReference type="Pfam" id="PF02096"/>
    </source>
</evidence>
<dbReference type="AlphaFoldDB" id="A0AAV7XFT2"/>
<feature type="domain" description="Membrane insertase YidC/Oxa/ALB C-terminal" evidence="11">
    <location>
        <begin position="140"/>
        <end position="335"/>
    </location>
</feature>
<reference evidence="12" key="1">
    <citation type="submission" date="2022-12" db="EMBL/GenBank/DDBJ databases">
        <title>Chromosome-level genome assembly of the bean flower thrips Megalurothrips usitatus.</title>
        <authorList>
            <person name="Ma L."/>
            <person name="Liu Q."/>
            <person name="Li H."/>
            <person name="Cai W."/>
        </authorList>
    </citation>
    <scope>NUCLEOTIDE SEQUENCE</scope>
    <source>
        <strain evidence="12">Cailab_2022a</strain>
    </source>
</reference>
<evidence type="ECO:0000256" key="7">
    <source>
        <dbReference type="ARBA" id="ARBA00023128"/>
    </source>
</evidence>
<evidence type="ECO:0000256" key="6">
    <source>
        <dbReference type="ARBA" id="ARBA00022989"/>
    </source>
</evidence>
<comment type="subcellular location">
    <subcellularLocation>
        <location evidence="9">Membrane</location>
        <topology evidence="9">Multi-pass membrane protein</topology>
    </subcellularLocation>
    <subcellularLocation>
        <location evidence="1">Mitochondrion inner membrane</location>
        <topology evidence="1">Multi-pass membrane protein</topology>
    </subcellularLocation>
</comment>
<evidence type="ECO:0000256" key="8">
    <source>
        <dbReference type="ARBA" id="ARBA00023136"/>
    </source>
</evidence>
<feature type="transmembrane region" description="Helical" evidence="10">
    <location>
        <begin position="140"/>
        <end position="160"/>
    </location>
</feature>
<evidence type="ECO:0000256" key="5">
    <source>
        <dbReference type="ARBA" id="ARBA00022946"/>
    </source>
</evidence>
<protein>
    <recommendedName>
        <fullName evidence="11">Membrane insertase YidC/Oxa/ALB C-terminal domain-containing protein</fullName>
    </recommendedName>
</protein>
<proteinExistence type="inferred from homology"/>
<keyword evidence="6 10" id="KW-1133">Transmembrane helix</keyword>
<dbReference type="Proteomes" id="UP001075354">
    <property type="component" value="Chromosome 10"/>
</dbReference>
<evidence type="ECO:0000256" key="1">
    <source>
        <dbReference type="ARBA" id="ARBA00004448"/>
    </source>
</evidence>
<sequence length="423" mass="47175">MFSKRFIELHQKVRYTCGVIPKVRHNAITSNATVHLFQRCPPLYTVRHASTNTVVPPVITKAIEAATPAGEGTSPSTSIESVIESIGPIPEAPGLPIPKAIELLSNGEPSLTSLGLGGYSPIGILQHILENFHVTTDLSWGYTIVIVAAVIRVLCFKLVVRQRQESAKFASVMPQLTYLQQKMSEARQQNDLIQASRYAMELQEFGKSNPSMFGPLKYGLAQGIVLLSFTQALREMCNLPVESLKTGGFGPVIDLTRVDPTMVLPFINGALMYLHLATGRELYEMFPTKSRVFIQACMGAAGTLLFVISMNFQGAIVLYWISSQCVTIVQHKVLKQPKVRAYYQLDVKGRKSVAEMMQKDKMKQEQNKTSKLGFIARMREAQTNNRLADEVKRRADLDSAAFERAGREPLQKTYKYDITKMKK</sequence>
<organism evidence="12 13">
    <name type="scientific">Megalurothrips usitatus</name>
    <name type="common">bean blossom thrips</name>
    <dbReference type="NCBI Taxonomy" id="439358"/>
    <lineage>
        <taxon>Eukaryota</taxon>
        <taxon>Metazoa</taxon>
        <taxon>Ecdysozoa</taxon>
        <taxon>Arthropoda</taxon>
        <taxon>Hexapoda</taxon>
        <taxon>Insecta</taxon>
        <taxon>Pterygota</taxon>
        <taxon>Neoptera</taxon>
        <taxon>Paraneoptera</taxon>
        <taxon>Thysanoptera</taxon>
        <taxon>Terebrantia</taxon>
        <taxon>Thripoidea</taxon>
        <taxon>Thripidae</taxon>
        <taxon>Megalurothrips</taxon>
    </lineage>
</organism>
<evidence type="ECO:0000256" key="4">
    <source>
        <dbReference type="ARBA" id="ARBA00022792"/>
    </source>
</evidence>
<dbReference type="InterPro" id="IPR001708">
    <property type="entry name" value="YidC/ALB3/OXA1/COX18"/>
</dbReference>
<name>A0AAV7XFT2_9NEOP</name>
<keyword evidence="5" id="KW-0809">Transit peptide</keyword>
<comment type="similarity">
    <text evidence="2 9">Belongs to the OXA1/ALB3/YidC family.</text>
</comment>
<dbReference type="Pfam" id="PF02096">
    <property type="entry name" value="60KD_IMP"/>
    <property type="match status" value="1"/>
</dbReference>
<evidence type="ECO:0000256" key="10">
    <source>
        <dbReference type="SAM" id="Phobius"/>
    </source>
</evidence>
<dbReference type="PANTHER" id="PTHR12428:SF66">
    <property type="entry name" value="MITOCHONDRIAL INNER MEMBRANE PROTEIN OXA1L"/>
    <property type="match status" value="1"/>
</dbReference>
<dbReference type="GO" id="GO:0032977">
    <property type="term" value="F:membrane insertase activity"/>
    <property type="evidence" value="ECO:0007669"/>
    <property type="project" value="InterPro"/>
</dbReference>
<keyword evidence="13" id="KW-1185">Reference proteome</keyword>
<accession>A0AAV7XFT2</accession>
<evidence type="ECO:0000256" key="3">
    <source>
        <dbReference type="ARBA" id="ARBA00022692"/>
    </source>
</evidence>
<keyword evidence="7" id="KW-0496">Mitochondrion</keyword>
<dbReference type="InterPro" id="IPR028055">
    <property type="entry name" value="YidC/Oxa/ALB_C"/>
</dbReference>
<dbReference type="EMBL" id="JAPTSV010000010">
    <property type="protein sequence ID" value="KAJ1523450.1"/>
    <property type="molecule type" value="Genomic_DNA"/>
</dbReference>
<feature type="transmembrane region" description="Helical" evidence="10">
    <location>
        <begin position="292"/>
        <end position="321"/>
    </location>
</feature>
<keyword evidence="4" id="KW-0999">Mitochondrion inner membrane</keyword>
<gene>
    <name evidence="12" type="ORF">ONE63_001307</name>
</gene>
<comment type="caution">
    <text evidence="12">The sequence shown here is derived from an EMBL/GenBank/DDBJ whole genome shotgun (WGS) entry which is preliminary data.</text>
</comment>
<evidence type="ECO:0000313" key="13">
    <source>
        <dbReference type="Proteomes" id="UP001075354"/>
    </source>
</evidence>
<evidence type="ECO:0000256" key="2">
    <source>
        <dbReference type="ARBA" id="ARBA00009877"/>
    </source>
</evidence>
<dbReference type="CDD" id="cd20069">
    <property type="entry name" value="5TM_Oxa1-like"/>
    <property type="match status" value="1"/>
</dbReference>
<dbReference type="GO" id="GO:0005743">
    <property type="term" value="C:mitochondrial inner membrane"/>
    <property type="evidence" value="ECO:0007669"/>
    <property type="project" value="UniProtKB-SubCell"/>
</dbReference>
<keyword evidence="3 9" id="KW-0812">Transmembrane</keyword>
<dbReference type="PANTHER" id="PTHR12428">
    <property type="entry name" value="OXA1"/>
    <property type="match status" value="1"/>
</dbReference>
<keyword evidence="8 10" id="KW-0472">Membrane</keyword>
<dbReference type="GO" id="GO:0032979">
    <property type="term" value="P:protein insertion into mitochondrial inner membrane from matrix"/>
    <property type="evidence" value="ECO:0007669"/>
    <property type="project" value="TreeGrafter"/>
</dbReference>